<dbReference type="CDD" id="cd06261">
    <property type="entry name" value="TM_PBP2"/>
    <property type="match status" value="1"/>
</dbReference>
<accession>A0A229UJC0</accession>
<dbReference type="Pfam" id="PF00528">
    <property type="entry name" value="BPD_transp_1"/>
    <property type="match status" value="1"/>
</dbReference>
<feature type="transmembrane region" description="Helical" evidence="7">
    <location>
        <begin position="258"/>
        <end position="279"/>
    </location>
</feature>
<keyword evidence="4 7" id="KW-0812">Transmembrane</keyword>
<sequence>MSAVPGVITAPTQTVPRRRAGRTRGKGLVITFLSVLFVTQVYPLFWLIIYSLKTNEEILSGSFFSLPHSPQWMNYKDAYVAGTYLKYLFNSFLVTASTMAVVIVLCSMVAYAITRFRFKYSSVVMLVFLVGIMIPLQATLLPLMIIFKNLGILNTYLALILPYISFSTPLAVFVLSGFMRTIPLEIEESAVMDGASIYRTFRSIILPISIPPIMTVSILTFISIWNEYIMASTFISSQSLKTLPFGVYSFVSQYSVNYGAIGAFLVLGALPVMLIYFVLSEKITKGMVAGAVKG</sequence>
<dbReference type="RefSeq" id="WP_094017599.1">
    <property type="nucleotide sequence ID" value="NZ_NMQW01000043.1"/>
</dbReference>
<keyword evidence="5 7" id="KW-1133">Transmembrane helix</keyword>
<evidence type="ECO:0000313" key="10">
    <source>
        <dbReference type="Proteomes" id="UP000215509"/>
    </source>
</evidence>
<feature type="transmembrane region" description="Helical" evidence="7">
    <location>
        <begin position="27"/>
        <end position="49"/>
    </location>
</feature>
<proteinExistence type="inferred from homology"/>
<comment type="similarity">
    <text evidence="7">Belongs to the binding-protein-dependent transport system permease family.</text>
</comment>
<dbReference type="SUPFAM" id="SSF161098">
    <property type="entry name" value="MetI-like"/>
    <property type="match status" value="1"/>
</dbReference>
<dbReference type="GO" id="GO:0055085">
    <property type="term" value="P:transmembrane transport"/>
    <property type="evidence" value="ECO:0007669"/>
    <property type="project" value="InterPro"/>
</dbReference>
<keyword evidence="10" id="KW-1185">Reference proteome</keyword>
<keyword evidence="6 7" id="KW-0472">Membrane</keyword>
<gene>
    <name evidence="9" type="ORF">CF651_24935</name>
</gene>
<feature type="transmembrane region" description="Helical" evidence="7">
    <location>
        <begin position="153"/>
        <end position="175"/>
    </location>
</feature>
<feature type="transmembrane region" description="Helical" evidence="7">
    <location>
        <begin position="87"/>
        <end position="111"/>
    </location>
</feature>
<dbReference type="OrthoDB" id="187395at2"/>
<evidence type="ECO:0000256" key="1">
    <source>
        <dbReference type="ARBA" id="ARBA00004651"/>
    </source>
</evidence>
<evidence type="ECO:0000256" key="5">
    <source>
        <dbReference type="ARBA" id="ARBA00022989"/>
    </source>
</evidence>
<dbReference type="GO" id="GO:0005886">
    <property type="term" value="C:plasma membrane"/>
    <property type="evidence" value="ECO:0007669"/>
    <property type="project" value="UniProtKB-SubCell"/>
</dbReference>
<feature type="transmembrane region" description="Helical" evidence="7">
    <location>
        <begin position="123"/>
        <end position="147"/>
    </location>
</feature>
<comment type="caution">
    <text evidence="9">The sequence shown here is derived from an EMBL/GenBank/DDBJ whole genome shotgun (WGS) entry which is preliminary data.</text>
</comment>
<feature type="transmembrane region" description="Helical" evidence="7">
    <location>
        <begin position="204"/>
        <end position="225"/>
    </location>
</feature>
<protein>
    <submittedName>
        <fullName evidence="9">Sugar ABC transporter permease</fullName>
    </submittedName>
</protein>
<evidence type="ECO:0000256" key="2">
    <source>
        <dbReference type="ARBA" id="ARBA00022448"/>
    </source>
</evidence>
<evidence type="ECO:0000313" key="9">
    <source>
        <dbReference type="EMBL" id="OXM83557.1"/>
    </source>
</evidence>
<dbReference type="PANTHER" id="PTHR43744:SF12">
    <property type="entry name" value="ABC TRANSPORTER PERMEASE PROTEIN MG189-RELATED"/>
    <property type="match status" value="1"/>
</dbReference>
<dbReference type="AlphaFoldDB" id="A0A229UJC0"/>
<evidence type="ECO:0000259" key="8">
    <source>
        <dbReference type="PROSITE" id="PS50928"/>
    </source>
</evidence>
<keyword evidence="2 7" id="KW-0813">Transport</keyword>
<reference evidence="9 10" key="1">
    <citation type="submission" date="2017-07" db="EMBL/GenBank/DDBJ databases">
        <title>Genome sequencing and assembly of Paenibacillus rigui.</title>
        <authorList>
            <person name="Mayilraj S."/>
        </authorList>
    </citation>
    <scope>NUCLEOTIDE SEQUENCE [LARGE SCALE GENOMIC DNA]</scope>
    <source>
        <strain evidence="9 10">JCM 16352</strain>
    </source>
</reference>
<evidence type="ECO:0000256" key="7">
    <source>
        <dbReference type="RuleBase" id="RU363032"/>
    </source>
</evidence>
<dbReference type="InterPro" id="IPR000515">
    <property type="entry name" value="MetI-like"/>
</dbReference>
<dbReference type="Gene3D" id="1.10.3720.10">
    <property type="entry name" value="MetI-like"/>
    <property type="match status" value="1"/>
</dbReference>
<dbReference type="Proteomes" id="UP000215509">
    <property type="component" value="Unassembled WGS sequence"/>
</dbReference>
<feature type="domain" description="ABC transmembrane type-1" evidence="8">
    <location>
        <begin position="88"/>
        <end position="279"/>
    </location>
</feature>
<evidence type="ECO:0000256" key="4">
    <source>
        <dbReference type="ARBA" id="ARBA00022692"/>
    </source>
</evidence>
<organism evidence="9 10">
    <name type="scientific">Paenibacillus rigui</name>
    <dbReference type="NCBI Taxonomy" id="554312"/>
    <lineage>
        <taxon>Bacteria</taxon>
        <taxon>Bacillati</taxon>
        <taxon>Bacillota</taxon>
        <taxon>Bacilli</taxon>
        <taxon>Bacillales</taxon>
        <taxon>Paenibacillaceae</taxon>
        <taxon>Paenibacillus</taxon>
    </lineage>
</organism>
<evidence type="ECO:0000256" key="3">
    <source>
        <dbReference type="ARBA" id="ARBA00022475"/>
    </source>
</evidence>
<dbReference type="PROSITE" id="PS50928">
    <property type="entry name" value="ABC_TM1"/>
    <property type="match status" value="1"/>
</dbReference>
<comment type="subcellular location">
    <subcellularLocation>
        <location evidence="1 7">Cell membrane</location>
        <topology evidence="1 7">Multi-pass membrane protein</topology>
    </subcellularLocation>
</comment>
<name>A0A229UJC0_9BACL</name>
<dbReference type="InterPro" id="IPR035906">
    <property type="entry name" value="MetI-like_sf"/>
</dbReference>
<keyword evidence="3" id="KW-1003">Cell membrane</keyword>
<dbReference type="EMBL" id="NMQW01000043">
    <property type="protein sequence ID" value="OXM83557.1"/>
    <property type="molecule type" value="Genomic_DNA"/>
</dbReference>
<dbReference type="PANTHER" id="PTHR43744">
    <property type="entry name" value="ABC TRANSPORTER PERMEASE PROTEIN MG189-RELATED-RELATED"/>
    <property type="match status" value="1"/>
</dbReference>
<evidence type="ECO:0000256" key="6">
    <source>
        <dbReference type="ARBA" id="ARBA00023136"/>
    </source>
</evidence>